<name>A0A3M7SQS2_BRAPC</name>
<proteinExistence type="predicted"/>
<dbReference type="SUPFAM" id="SSF50978">
    <property type="entry name" value="WD40 repeat-like"/>
    <property type="match status" value="1"/>
</dbReference>
<evidence type="ECO:0000313" key="1">
    <source>
        <dbReference type="EMBL" id="RNA38086.1"/>
    </source>
</evidence>
<sequence length="478" mass="53902">MVILVDENLATVDLSKQIKIYNSKSFDLVKNLDRSRDHGRISMLSTCYLDNIEHIMYTIGSRLYLFDYINENLVRIISLPGNIIKVKYVKKGLAAIAVDQDLFYYDLLSGLKIENITIYRTIQALTSNSTHTFIGTGTGEITILNSPSSFVSARVNNENLTKTYIAMNSGNIFVLNPEGKIERSLITRAQIVSLALLSDQSLVTLDSNNHFKIWQSRTLRLNKTIPGLNQTASIEHMDTGFMSNSEYVFYSIDSTLYALNLKKGIATKMIKAHGKINALRCIEQNYIALAVRNAVFFYNLKNISIVKEVTLSAEILRLNFFENFLNVTTKDGKISRVESNFFAAKTLSIEPKKSVNLKPIKVVNGVLIPMPGGKIVMVEKQTANFGFEKQIFDSDIVAFEKLNQFMICAISQDGHMVLINPNDGEIFKKFSFKKNVFDLKIESMAIVMNKFVLVKSEAKIVQVNIENGKADLFEIKKN</sequence>
<dbReference type="InterPro" id="IPR015943">
    <property type="entry name" value="WD40/YVTN_repeat-like_dom_sf"/>
</dbReference>
<dbReference type="InterPro" id="IPR036322">
    <property type="entry name" value="WD40_repeat_dom_sf"/>
</dbReference>
<dbReference type="Proteomes" id="UP000276133">
    <property type="component" value="Unassembled WGS sequence"/>
</dbReference>
<protein>
    <submittedName>
        <fullName evidence="1">Uncharacterized protein</fullName>
    </submittedName>
</protein>
<evidence type="ECO:0000313" key="2">
    <source>
        <dbReference type="Proteomes" id="UP000276133"/>
    </source>
</evidence>
<keyword evidence="2" id="KW-1185">Reference proteome</keyword>
<accession>A0A3M7SQS2</accession>
<reference evidence="1 2" key="1">
    <citation type="journal article" date="2018" name="Sci. Rep.">
        <title>Genomic signatures of local adaptation to the degree of environmental predictability in rotifers.</title>
        <authorList>
            <person name="Franch-Gras L."/>
            <person name="Hahn C."/>
            <person name="Garcia-Roger E.M."/>
            <person name="Carmona M.J."/>
            <person name="Serra M."/>
            <person name="Gomez A."/>
        </authorList>
    </citation>
    <scope>NUCLEOTIDE SEQUENCE [LARGE SCALE GENOMIC DNA]</scope>
    <source>
        <strain evidence="1">HYR1</strain>
    </source>
</reference>
<dbReference type="AlphaFoldDB" id="A0A3M7SQS2"/>
<dbReference type="EMBL" id="REGN01000926">
    <property type="protein sequence ID" value="RNA38086.1"/>
    <property type="molecule type" value="Genomic_DNA"/>
</dbReference>
<gene>
    <name evidence="1" type="ORF">BpHYR1_021414</name>
</gene>
<dbReference type="Gene3D" id="2.130.10.10">
    <property type="entry name" value="YVTN repeat-like/Quinoprotein amine dehydrogenase"/>
    <property type="match status" value="1"/>
</dbReference>
<comment type="caution">
    <text evidence="1">The sequence shown here is derived from an EMBL/GenBank/DDBJ whole genome shotgun (WGS) entry which is preliminary data.</text>
</comment>
<organism evidence="1 2">
    <name type="scientific">Brachionus plicatilis</name>
    <name type="common">Marine rotifer</name>
    <name type="synonym">Brachionus muelleri</name>
    <dbReference type="NCBI Taxonomy" id="10195"/>
    <lineage>
        <taxon>Eukaryota</taxon>
        <taxon>Metazoa</taxon>
        <taxon>Spiralia</taxon>
        <taxon>Gnathifera</taxon>
        <taxon>Rotifera</taxon>
        <taxon>Eurotatoria</taxon>
        <taxon>Monogononta</taxon>
        <taxon>Pseudotrocha</taxon>
        <taxon>Ploima</taxon>
        <taxon>Brachionidae</taxon>
        <taxon>Brachionus</taxon>
    </lineage>
</organism>